<dbReference type="InterPro" id="IPR015943">
    <property type="entry name" value="WD40/YVTN_repeat-like_dom_sf"/>
</dbReference>
<dbReference type="SUPFAM" id="SSF50969">
    <property type="entry name" value="YVTN repeat-like/Quinoprotein amine dehydrogenase"/>
    <property type="match status" value="1"/>
</dbReference>
<dbReference type="Gene3D" id="2.130.10.10">
    <property type="entry name" value="YVTN repeat-like/Quinoprotein amine dehydrogenase"/>
    <property type="match status" value="1"/>
</dbReference>
<evidence type="ECO:0000313" key="2">
    <source>
        <dbReference type="Proteomes" id="UP001057291"/>
    </source>
</evidence>
<keyword evidence="2" id="KW-1185">Reference proteome</keyword>
<reference evidence="1" key="1">
    <citation type="journal article" date="2023" name="Int. J. Syst. Evol. Microbiol.">
        <title>Collibacillus ludicampi gen. nov., sp. nov., a new soil bacterium of the family Alicyclobacillaceae.</title>
        <authorList>
            <person name="Jojima T."/>
            <person name="Ioku Y."/>
            <person name="Fukuta Y."/>
            <person name="Shirasaka N."/>
            <person name="Matsumura Y."/>
            <person name="Mori M."/>
        </authorList>
    </citation>
    <scope>NUCLEOTIDE SEQUENCE</scope>
    <source>
        <strain evidence="1">TP075</strain>
    </source>
</reference>
<dbReference type="EMBL" id="BOQE01000001">
    <property type="protein sequence ID" value="GIM46707.1"/>
    <property type="molecule type" value="Genomic_DNA"/>
</dbReference>
<dbReference type="AlphaFoldDB" id="A0AAV4LH01"/>
<comment type="caution">
    <text evidence="1">The sequence shown here is derived from an EMBL/GenBank/DDBJ whole genome shotgun (WGS) entry which is preliminary data.</text>
</comment>
<organism evidence="1 2">
    <name type="scientific">Collibacillus ludicampi</name>
    <dbReference type="NCBI Taxonomy" id="2771369"/>
    <lineage>
        <taxon>Bacteria</taxon>
        <taxon>Bacillati</taxon>
        <taxon>Bacillota</taxon>
        <taxon>Bacilli</taxon>
        <taxon>Bacillales</taxon>
        <taxon>Alicyclobacillaceae</taxon>
        <taxon>Collibacillus</taxon>
    </lineage>
</organism>
<gene>
    <name evidence="1" type="ORF">DNHGIG_22560</name>
</gene>
<evidence type="ECO:0000313" key="1">
    <source>
        <dbReference type="EMBL" id="GIM46707.1"/>
    </source>
</evidence>
<protein>
    <submittedName>
        <fullName evidence="1">Uncharacterized protein</fullName>
    </submittedName>
</protein>
<sequence length="243" mass="27593">MNSAQVLSDGQSYLTELGFYDTNQKKIIKTVRIPGGVEYISGNGPKAYVSSYQFPNKGQDSILKKSNIYEFDLVTKEYRKIFSEDQDYVPFSVEYHDGYLYGVYQSALNVPKDAPQNLFVKIDLKTGNIVKKVQLSEYARDLVFSADGNYAYVTHFYGLFQDITMKNPITRIDLHTFEAKDYPGDYRAVSILEQNGKLCIGDDLTSKLTVLNEQTLEVEKTIQLDIAPIFLANESRSGKEHVQ</sequence>
<dbReference type="InterPro" id="IPR011044">
    <property type="entry name" value="Quino_amine_DH_bsu"/>
</dbReference>
<dbReference type="Proteomes" id="UP001057291">
    <property type="component" value="Unassembled WGS sequence"/>
</dbReference>
<proteinExistence type="predicted"/>
<name>A0AAV4LH01_9BACL</name>
<accession>A0AAV4LH01</accession>